<evidence type="ECO:0008006" key="4">
    <source>
        <dbReference type="Google" id="ProtNLM"/>
    </source>
</evidence>
<keyword evidence="1" id="KW-0732">Signal</keyword>
<dbReference type="Proteomes" id="UP000604737">
    <property type="component" value="Unassembled WGS sequence"/>
</dbReference>
<feature type="signal peptide" evidence="1">
    <location>
        <begin position="1"/>
        <end position="17"/>
    </location>
</feature>
<reference evidence="3" key="1">
    <citation type="journal article" date="2019" name="Int. J. Syst. Evol. Microbiol.">
        <title>The Global Catalogue of Microorganisms (GCM) 10K type strain sequencing project: providing services to taxonomists for standard genome sequencing and annotation.</title>
        <authorList>
            <consortium name="The Broad Institute Genomics Platform"/>
            <consortium name="The Broad Institute Genome Sequencing Center for Infectious Disease"/>
            <person name="Wu L."/>
            <person name="Ma J."/>
        </authorList>
    </citation>
    <scope>NUCLEOTIDE SEQUENCE [LARGE SCALE GENOMIC DNA]</scope>
    <source>
        <strain evidence="3">KCTC 23701</strain>
    </source>
</reference>
<feature type="chain" id="PRO_5046967809" description="Secreted protein" evidence="1">
    <location>
        <begin position="18"/>
        <end position="130"/>
    </location>
</feature>
<evidence type="ECO:0000313" key="2">
    <source>
        <dbReference type="EMBL" id="GHD55207.1"/>
    </source>
</evidence>
<keyword evidence="3" id="KW-1185">Reference proteome</keyword>
<protein>
    <recommendedName>
        <fullName evidence="4">Secreted protein</fullName>
    </recommendedName>
</protein>
<name>A0ABQ3GUS2_9NEIS</name>
<comment type="caution">
    <text evidence="2">The sequence shown here is derived from an EMBL/GenBank/DDBJ whole genome shotgun (WGS) entry which is preliminary data.</text>
</comment>
<accession>A0ABQ3GUS2</accession>
<sequence>MTRLCLLVLLVAMPAMAATIETRVPEAVDCLQPARAEASPLDDPTYRNVCAQPVRMLGCALPGASNVNWPCSRVETIGPDTEAQERTVRPHQSVKLYRGWTYAVCPADANLAGGFDGAELSYRCVRTSSR</sequence>
<dbReference type="EMBL" id="BMYO01000001">
    <property type="protein sequence ID" value="GHD55207.1"/>
    <property type="molecule type" value="Genomic_DNA"/>
</dbReference>
<proteinExistence type="predicted"/>
<evidence type="ECO:0000313" key="3">
    <source>
        <dbReference type="Proteomes" id="UP000604737"/>
    </source>
</evidence>
<gene>
    <name evidence="2" type="ORF">GCM10007350_00530</name>
</gene>
<organism evidence="2 3">
    <name type="scientific">Jeongeupia chitinilytica</name>
    <dbReference type="NCBI Taxonomy" id="1041641"/>
    <lineage>
        <taxon>Bacteria</taxon>
        <taxon>Pseudomonadati</taxon>
        <taxon>Pseudomonadota</taxon>
        <taxon>Betaproteobacteria</taxon>
        <taxon>Neisseriales</taxon>
        <taxon>Chitinibacteraceae</taxon>
        <taxon>Jeongeupia</taxon>
    </lineage>
</organism>
<evidence type="ECO:0000256" key="1">
    <source>
        <dbReference type="SAM" id="SignalP"/>
    </source>
</evidence>
<dbReference type="RefSeq" id="WP_189458153.1">
    <property type="nucleotide sequence ID" value="NZ_BMYO01000001.1"/>
</dbReference>